<accession>A0A822YD86</accession>
<evidence type="ECO:0000313" key="2">
    <source>
        <dbReference type="Proteomes" id="UP000607653"/>
    </source>
</evidence>
<gene>
    <name evidence="1" type="ORF">HUJ06_010946</name>
</gene>
<protein>
    <submittedName>
        <fullName evidence="1">Uncharacterized protein</fullName>
    </submittedName>
</protein>
<dbReference type="Proteomes" id="UP000607653">
    <property type="component" value="Unassembled WGS sequence"/>
</dbReference>
<name>A0A822YD86_NELNU</name>
<dbReference type="AlphaFoldDB" id="A0A822YD86"/>
<organism evidence="1 2">
    <name type="scientific">Nelumbo nucifera</name>
    <name type="common">Sacred lotus</name>
    <dbReference type="NCBI Taxonomy" id="4432"/>
    <lineage>
        <taxon>Eukaryota</taxon>
        <taxon>Viridiplantae</taxon>
        <taxon>Streptophyta</taxon>
        <taxon>Embryophyta</taxon>
        <taxon>Tracheophyta</taxon>
        <taxon>Spermatophyta</taxon>
        <taxon>Magnoliopsida</taxon>
        <taxon>Proteales</taxon>
        <taxon>Nelumbonaceae</taxon>
        <taxon>Nelumbo</taxon>
    </lineage>
</organism>
<keyword evidence="2" id="KW-1185">Reference proteome</keyword>
<reference evidence="1 2" key="1">
    <citation type="journal article" date="2020" name="Mol. Biol. Evol.">
        <title>Distinct Expression and Methylation Patterns for Genes with Different Fates following a Single Whole-Genome Duplication in Flowering Plants.</title>
        <authorList>
            <person name="Shi T."/>
            <person name="Rahmani R.S."/>
            <person name="Gugger P.F."/>
            <person name="Wang M."/>
            <person name="Li H."/>
            <person name="Zhang Y."/>
            <person name="Li Z."/>
            <person name="Wang Q."/>
            <person name="Van de Peer Y."/>
            <person name="Marchal K."/>
            <person name="Chen J."/>
        </authorList>
    </citation>
    <scope>NUCLEOTIDE SEQUENCE [LARGE SCALE GENOMIC DNA]</scope>
    <source>
        <tissue evidence="1">Leaf</tissue>
    </source>
</reference>
<evidence type="ECO:0000313" key="1">
    <source>
        <dbReference type="EMBL" id="DAD32094.1"/>
    </source>
</evidence>
<proteinExistence type="predicted"/>
<dbReference type="EMBL" id="DUZY01000003">
    <property type="protein sequence ID" value="DAD32094.1"/>
    <property type="molecule type" value="Genomic_DNA"/>
</dbReference>
<comment type="caution">
    <text evidence="1">The sequence shown here is derived from an EMBL/GenBank/DDBJ whole genome shotgun (WGS) entry which is preliminary data.</text>
</comment>
<sequence>MDHQPLVLFNGDQAKDAFDYTNL</sequence>